<dbReference type="InterPro" id="IPR016181">
    <property type="entry name" value="Acyl_CoA_acyltransferase"/>
</dbReference>
<dbReference type="PANTHER" id="PTHR13170">
    <property type="entry name" value="O-GLCNACASE"/>
    <property type="match status" value="1"/>
</dbReference>
<dbReference type="EMBL" id="FBWH01000037">
    <property type="protein sequence ID" value="CUX48187.1"/>
    <property type="molecule type" value="Genomic_DNA"/>
</dbReference>
<dbReference type="InterPro" id="IPR000182">
    <property type="entry name" value="GNAT_dom"/>
</dbReference>
<dbReference type="Proteomes" id="UP000191812">
    <property type="component" value="Unassembled WGS sequence"/>
</dbReference>
<dbReference type="Pfam" id="PF00583">
    <property type="entry name" value="Acetyltransf_1"/>
    <property type="match status" value="1"/>
</dbReference>
<proteinExistence type="predicted"/>
<dbReference type="PANTHER" id="PTHR13170:SF16">
    <property type="entry name" value="PROTEIN O-GLCNACASE"/>
    <property type="match status" value="1"/>
</dbReference>
<reference evidence="2 3" key="1">
    <citation type="submission" date="2016-01" db="EMBL/GenBank/DDBJ databases">
        <authorList>
            <person name="Regsiter A."/>
            <person name="william w."/>
        </authorList>
    </citation>
    <scope>NUCLEOTIDE SEQUENCE [LARGE SCALE GENOMIC DNA]</scope>
    <source>
        <strain evidence="2 3">CFBP 6927</strain>
    </source>
</reference>
<keyword evidence="3" id="KW-1185">Reference proteome</keyword>
<dbReference type="PROSITE" id="PS51186">
    <property type="entry name" value="GNAT"/>
    <property type="match status" value="1"/>
</dbReference>
<evidence type="ECO:0000313" key="3">
    <source>
        <dbReference type="Proteomes" id="UP000191812"/>
    </source>
</evidence>
<name>A0ABP2BKH4_9HYPH</name>
<organism evidence="2 3">
    <name type="scientific">Agrobacterium genomosp. 13 str. CFBP 6927</name>
    <dbReference type="NCBI Taxonomy" id="1183428"/>
    <lineage>
        <taxon>Bacteria</taxon>
        <taxon>Pseudomonadati</taxon>
        <taxon>Pseudomonadota</taxon>
        <taxon>Alphaproteobacteria</taxon>
        <taxon>Hyphomicrobiales</taxon>
        <taxon>Rhizobiaceae</taxon>
        <taxon>Rhizobium/Agrobacterium group</taxon>
        <taxon>Agrobacterium</taxon>
        <taxon>Agrobacterium tumefaciens complex</taxon>
    </lineage>
</organism>
<dbReference type="InterPro" id="IPR051822">
    <property type="entry name" value="Glycosyl_Hydrolase_84"/>
</dbReference>
<accession>A0ABP2BKH4</accession>
<evidence type="ECO:0000259" key="1">
    <source>
        <dbReference type="PROSITE" id="PS51186"/>
    </source>
</evidence>
<dbReference type="Gene3D" id="3.40.630.30">
    <property type="match status" value="1"/>
</dbReference>
<feature type="domain" description="N-acetyltransferase" evidence="1">
    <location>
        <begin position="77"/>
        <end position="210"/>
    </location>
</feature>
<evidence type="ECO:0000313" key="2">
    <source>
        <dbReference type="EMBL" id="CUX48187.1"/>
    </source>
</evidence>
<gene>
    <name evidence="2" type="ORF">AGR13a_Lc110017</name>
</gene>
<sequence length="211" mass="23490">MRGAIMTMPALSSSVIIRNAQPSDEAAILDICLRTAHRGQDGSHCYSDPRLPGLVWALPYVRFCAKNAFVLTKDGAVMGYCVAAADTTTYEDWLEAEWWPHVQEELLDFSARTPEDENVLSYIQSAPRTPSQVKDLYPAHLHINLLPEVQNGGHGSTLLRHQLDALHRSGVEGVHLGVNQHNEKVVGFYAKFGFVELDRTPSILMGKRLVR</sequence>
<protein>
    <submittedName>
        <fullName evidence="2">Acetyltransferase protein</fullName>
    </submittedName>
</protein>
<comment type="caution">
    <text evidence="2">The sequence shown here is derived from an EMBL/GenBank/DDBJ whole genome shotgun (WGS) entry which is preliminary data.</text>
</comment>
<dbReference type="SUPFAM" id="SSF55729">
    <property type="entry name" value="Acyl-CoA N-acyltransferases (Nat)"/>
    <property type="match status" value="1"/>
</dbReference>